<reference evidence="4" key="1">
    <citation type="submission" date="2017-03" db="EMBL/GenBank/DDBJ databases">
        <title>Phytopthora megakarya and P. palmivora, two closely related causual agents of cacao black pod achieved similar genome size and gene model numbers by different mechanisms.</title>
        <authorList>
            <person name="Ali S."/>
            <person name="Shao J."/>
            <person name="Larry D.J."/>
            <person name="Kronmiller B."/>
            <person name="Shen D."/>
            <person name="Strem M.D."/>
            <person name="Melnick R.L."/>
            <person name="Guiltinan M.J."/>
            <person name="Tyler B.M."/>
            <person name="Meinhardt L.W."/>
            <person name="Bailey B.A."/>
        </authorList>
    </citation>
    <scope>NUCLEOTIDE SEQUENCE [LARGE SCALE GENOMIC DNA]</scope>
    <source>
        <strain evidence="4">zdho120</strain>
    </source>
</reference>
<feature type="compositionally biased region" description="Basic and acidic residues" evidence="2">
    <location>
        <begin position="308"/>
        <end position="325"/>
    </location>
</feature>
<accession>A0A225V7M7</accession>
<dbReference type="OrthoDB" id="129892at2759"/>
<organism evidence="3 4">
    <name type="scientific">Phytophthora megakarya</name>
    <dbReference type="NCBI Taxonomy" id="4795"/>
    <lineage>
        <taxon>Eukaryota</taxon>
        <taxon>Sar</taxon>
        <taxon>Stramenopiles</taxon>
        <taxon>Oomycota</taxon>
        <taxon>Peronosporomycetes</taxon>
        <taxon>Peronosporales</taxon>
        <taxon>Peronosporaceae</taxon>
        <taxon>Phytophthora</taxon>
    </lineage>
</organism>
<evidence type="ECO:0000313" key="4">
    <source>
        <dbReference type="Proteomes" id="UP000198211"/>
    </source>
</evidence>
<keyword evidence="1" id="KW-0175">Coiled coil</keyword>
<dbReference type="AlphaFoldDB" id="A0A225V7M7"/>
<evidence type="ECO:0000256" key="1">
    <source>
        <dbReference type="SAM" id="Coils"/>
    </source>
</evidence>
<evidence type="ECO:0000256" key="2">
    <source>
        <dbReference type="SAM" id="MobiDB-lite"/>
    </source>
</evidence>
<proteinExistence type="predicted"/>
<evidence type="ECO:0000313" key="3">
    <source>
        <dbReference type="EMBL" id="OWZ00440.1"/>
    </source>
</evidence>
<feature type="compositionally biased region" description="Pro residues" evidence="2">
    <location>
        <begin position="242"/>
        <end position="252"/>
    </location>
</feature>
<sequence>MEVFQHGQRDEITRLETEISTLTHAMGDDPDDLHAQVLQLRTERNDFERHAISAREDLHNAETDRDRLRLEAVQAGDEIRDLQAQISNLERETDDARSESATALASYNRISSSLTRSPSDRGLEPSNNSLESPKIKTMPSAIAIQLSVYVILLLRHEIRLAWTFSLRPPAQLNSTTISRWFDWSSRREREMSDLQVAHDQLTVLRDLAESDLNEADLFLTHLASRIRESQATRMPKRERSPPTSPPQLPPSKTPRSDRPVSPPHNQDQSEVEDLDGQERQNQHEFEGGDDQEHRDPSEIEGEGDQEHEDQHEFEGPDDQDHRDHVPLYSDVKIFTAAEINPWDPLVVGPVPILVMI</sequence>
<feature type="compositionally biased region" description="Basic and acidic residues" evidence="2">
    <location>
        <begin position="276"/>
        <end position="297"/>
    </location>
</feature>
<comment type="caution">
    <text evidence="3">The sequence shown here is derived from an EMBL/GenBank/DDBJ whole genome shotgun (WGS) entry which is preliminary data.</text>
</comment>
<keyword evidence="4" id="KW-1185">Reference proteome</keyword>
<protein>
    <submittedName>
        <fullName evidence="3">Uncharacterized protein</fullName>
    </submittedName>
</protein>
<feature type="region of interest" description="Disordered" evidence="2">
    <location>
        <begin position="228"/>
        <end position="325"/>
    </location>
</feature>
<feature type="coiled-coil region" evidence="1">
    <location>
        <begin position="51"/>
        <end position="99"/>
    </location>
</feature>
<gene>
    <name evidence="3" type="ORF">PHMEG_00028368</name>
</gene>
<feature type="compositionally biased region" description="Basic and acidic residues" evidence="2">
    <location>
        <begin position="228"/>
        <end position="240"/>
    </location>
</feature>
<name>A0A225V7M7_9STRA</name>
<dbReference type="Proteomes" id="UP000198211">
    <property type="component" value="Unassembled WGS sequence"/>
</dbReference>
<feature type="region of interest" description="Disordered" evidence="2">
    <location>
        <begin position="111"/>
        <end position="133"/>
    </location>
</feature>
<feature type="compositionally biased region" description="Acidic residues" evidence="2">
    <location>
        <begin position="298"/>
        <end position="307"/>
    </location>
</feature>
<dbReference type="EMBL" id="NBNE01007605">
    <property type="protein sequence ID" value="OWZ00440.1"/>
    <property type="molecule type" value="Genomic_DNA"/>
</dbReference>